<dbReference type="PANTHER" id="PTHR23073">
    <property type="entry name" value="26S PROTEASOME REGULATORY SUBUNIT"/>
    <property type="match status" value="1"/>
</dbReference>
<keyword evidence="1" id="KW-0547">Nucleotide-binding</keyword>
<sequence>MKLADLAKELNISTESFIKFITDFDLELSECINTNFDVKDDFVKFARENVAFLRKYEKDLEVDKSVEDIAENINQPTEKVAEIIKQEKPRLFDNGIYKSSVSSFGIDNKLGGNYQFVYDYFGRKTSLKERDFIGYRDLFFYISQELEPFINNVPLSDWGLHKPAGIILYGPPGSGKIFWANKIAEITGYLFKEIKKHYLGTSFVDGNKTTFNDFLVMMMKEEKVLLFMEDFDTIMGIRTEEKSIDSCDEETKEIVMHYIGHFEEEELLMVGSANSVVDIDREVLAPGRFDVLIPIFPPNFQERCEMILFHMTENLVENSLLMRILVNNHADHLPFWKKVAEKMKTFSNTMIIDFTQSLKKRIRNLYLNDHSENIVIDDHLLDSALRDASAKLTEEYLTQVDQFIIDVTIHNYDDFPQRIEELKRELQIYKVVEAPRKSIGFTHNEESTKK</sequence>
<evidence type="ECO:0000313" key="5">
    <source>
        <dbReference type="Proteomes" id="UP000831460"/>
    </source>
</evidence>
<evidence type="ECO:0000256" key="2">
    <source>
        <dbReference type="ARBA" id="ARBA00022840"/>
    </source>
</evidence>
<evidence type="ECO:0000313" key="4">
    <source>
        <dbReference type="EMBL" id="UOE39931.1"/>
    </source>
</evidence>
<dbReference type="SUPFAM" id="SSF52540">
    <property type="entry name" value="P-loop containing nucleoside triphosphate hydrolases"/>
    <property type="match status" value="1"/>
</dbReference>
<dbReference type="Proteomes" id="UP000831460">
    <property type="component" value="Chromosome"/>
</dbReference>
<protein>
    <submittedName>
        <fullName evidence="4">AAA family ATPase</fullName>
    </submittedName>
</protein>
<dbReference type="Pfam" id="PF00004">
    <property type="entry name" value="AAA"/>
    <property type="match status" value="1"/>
</dbReference>
<accession>A0ABY4BQ53</accession>
<dbReference type="Gene3D" id="3.40.50.300">
    <property type="entry name" value="P-loop containing nucleotide triphosphate hydrolases"/>
    <property type="match status" value="1"/>
</dbReference>
<dbReference type="InterPro" id="IPR050221">
    <property type="entry name" value="26S_Proteasome_ATPase"/>
</dbReference>
<keyword evidence="2" id="KW-0067">ATP-binding</keyword>
<reference evidence="4 5" key="1">
    <citation type="submission" date="2022-03" db="EMBL/GenBank/DDBJ databases">
        <title>Chryseobacterium sp. isolated from particulate matters in swine house.</title>
        <authorList>
            <person name="Won M."/>
            <person name="Kim S.-J."/>
            <person name="Kwon S.-W."/>
        </authorList>
    </citation>
    <scope>NUCLEOTIDE SEQUENCE [LARGE SCALE GENOMIC DNA]</scope>
    <source>
        <strain evidence="4 5">SC2-2</strain>
    </source>
</reference>
<dbReference type="EMBL" id="CP094532">
    <property type="protein sequence ID" value="UOE39931.1"/>
    <property type="molecule type" value="Genomic_DNA"/>
</dbReference>
<organism evidence="4 5">
    <name type="scientific">Chryseobacterium suipulveris</name>
    <dbReference type="NCBI Taxonomy" id="2929800"/>
    <lineage>
        <taxon>Bacteria</taxon>
        <taxon>Pseudomonadati</taxon>
        <taxon>Bacteroidota</taxon>
        <taxon>Flavobacteriia</taxon>
        <taxon>Flavobacteriales</taxon>
        <taxon>Weeksellaceae</taxon>
        <taxon>Chryseobacterium group</taxon>
        <taxon>Chryseobacterium</taxon>
    </lineage>
</organism>
<dbReference type="InterPro" id="IPR027417">
    <property type="entry name" value="P-loop_NTPase"/>
</dbReference>
<feature type="domain" description="ATPase AAA-type core" evidence="3">
    <location>
        <begin position="166"/>
        <end position="294"/>
    </location>
</feature>
<keyword evidence="5" id="KW-1185">Reference proteome</keyword>
<gene>
    <name evidence="4" type="ORF">MTP09_08320</name>
</gene>
<evidence type="ECO:0000256" key="1">
    <source>
        <dbReference type="ARBA" id="ARBA00022741"/>
    </source>
</evidence>
<dbReference type="RefSeq" id="WP_243547852.1">
    <property type="nucleotide sequence ID" value="NZ_CP094532.1"/>
</dbReference>
<dbReference type="InterPro" id="IPR003959">
    <property type="entry name" value="ATPase_AAA_core"/>
</dbReference>
<evidence type="ECO:0000259" key="3">
    <source>
        <dbReference type="Pfam" id="PF00004"/>
    </source>
</evidence>
<name>A0ABY4BQ53_9FLAO</name>
<dbReference type="Gene3D" id="1.10.8.60">
    <property type="match status" value="1"/>
</dbReference>
<proteinExistence type="predicted"/>